<dbReference type="Pfam" id="PF00702">
    <property type="entry name" value="Hydrolase"/>
    <property type="match status" value="1"/>
</dbReference>
<evidence type="ECO:0000256" key="2">
    <source>
        <dbReference type="ARBA" id="ARBA00006024"/>
    </source>
</evidence>
<dbReference type="SFLD" id="SFLDF00027">
    <property type="entry name" value="p-type_atpase"/>
    <property type="match status" value="1"/>
</dbReference>
<feature type="domain" description="HMA" evidence="11">
    <location>
        <begin position="7"/>
        <end position="72"/>
    </location>
</feature>
<evidence type="ECO:0000256" key="3">
    <source>
        <dbReference type="ARBA" id="ARBA00022692"/>
    </source>
</evidence>
<dbReference type="SFLD" id="SFLDS00003">
    <property type="entry name" value="Haloacid_Dehalogenase"/>
    <property type="match status" value="1"/>
</dbReference>
<dbReference type="InterPro" id="IPR059000">
    <property type="entry name" value="ATPase_P-type_domA"/>
</dbReference>
<evidence type="ECO:0000256" key="10">
    <source>
        <dbReference type="SAM" id="Phobius"/>
    </source>
</evidence>
<dbReference type="SUPFAM" id="SSF55008">
    <property type="entry name" value="HMA, heavy metal-associated domain"/>
    <property type="match status" value="2"/>
</dbReference>
<dbReference type="SUPFAM" id="SSF56784">
    <property type="entry name" value="HAD-like"/>
    <property type="match status" value="1"/>
</dbReference>
<keyword evidence="7" id="KW-1278">Translocase</keyword>
<feature type="transmembrane region" description="Helical" evidence="10">
    <location>
        <begin position="716"/>
        <end position="734"/>
    </location>
</feature>
<dbReference type="KEGG" id="sjv:SJAV_03070"/>
<name>A0AAT9GNG3_9CREN</name>
<dbReference type="PANTHER" id="PTHR43520:SF8">
    <property type="entry name" value="P-TYPE CU(+) TRANSPORTER"/>
    <property type="match status" value="1"/>
</dbReference>
<dbReference type="SUPFAM" id="SSF81653">
    <property type="entry name" value="Calcium ATPase, transduction domain A"/>
    <property type="match status" value="1"/>
</dbReference>
<keyword evidence="9 10" id="KW-0472">Membrane</keyword>
<dbReference type="NCBIfam" id="TIGR01525">
    <property type="entry name" value="ATPase-IB_hvy"/>
    <property type="match status" value="1"/>
</dbReference>
<evidence type="ECO:0000256" key="9">
    <source>
        <dbReference type="ARBA" id="ARBA00023136"/>
    </source>
</evidence>
<dbReference type="Gene3D" id="3.30.70.100">
    <property type="match status" value="2"/>
</dbReference>
<dbReference type="PROSITE" id="PS50846">
    <property type="entry name" value="HMA_2"/>
    <property type="match status" value="1"/>
</dbReference>
<dbReference type="InterPro" id="IPR008250">
    <property type="entry name" value="ATPase_P-typ_transduc_dom_A_sf"/>
</dbReference>
<gene>
    <name evidence="12" type="ORF">SJAV_03070</name>
</gene>
<organism evidence="12">
    <name type="scientific">Sulfurisphaera javensis</name>
    <dbReference type="NCBI Taxonomy" id="2049879"/>
    <lineage>
        <taxon>Archaea</taxon>
        <taxon>Thermoproteota</taxon>
        <taxon>Thermoprotei</taxon>
        <taxon>Sulfolobales</taxon>
        <taxon>Sulfolobaceae</taxon>
        <taxon>Sulfurisphaera</taxon>
    </lineage>
</organism>
<dbReference type="Gene3D" id="2.70.150.10">
    <property type="entry name" value="Calcium-transporting ATPase, cytoplasmic transduction domain A"/>
    <property type="match status" value="1"/>
</dbReference>
<evidence type="ECO:0000313" key="12">
    <source>
        <dbReference type="EMBL" id="BFH72363.1"/>
    </source>
</evidence>
<dbReference type="RefSeq" id="WP_369610595.1">
    <property type="nucleotide sequence ID" value="NZ_AP031322.1"/>
</dbReference>
<dbReference type="Gene3D" id="1.20.1110.10">
    <property type="entry name" value="Calcium-transporting ATPase, transmembrane domain"/>
    <property type="match status" value="1"/>
</dbReference>
<keyword evidence="6" id="KW-0067">ATP-binding</keyword>
<dbReference type="PANTHER" id="PTHR43520">
    <property type="entry name" value="ATP7, ISOFORM B"/>
    <property type="match status" value="1"/>
</dbReference>
<dbReference type="InterPro" id="IPR006121">
    <property type="entry name" value="HMA_dom"/>
</dbReference>
<dbReference type="GO" id="GO:0016887">
    <property type="term" value="F:ATP hydrolysis activity"/>
    <property type="evidence" value="ECO:0007669"/>
    <property type="project" value="InterPro"/>
</dbReference>
<feature type="transmembrane region" description="Helical" evidence="10">
    <location>
        <begin position="217"/>
        <end position="246"/>
    </location>
</feature>
<dbReference type="GeneID" id="92353237"/>
<reference evidence="12" key="1">
    <citation type="submission" date="2024-03" db="EMBL/GenBank/DDBJ databases">
        <title>Complete genome sequence of Sulfurisphaera javensis strain KD-1.</title>
        <authorList>
            <person name="Sakai H."/>
            <person name="Nur N."/>
            <person name="Suwanto A."/>
            <person name="Kurosawa N."/>
        </authorList>
    </citation>
    <scope>NUCLEOTIDE SEQUENCE</scope>
    <source>
        <strain evidence="12">KD-1</strain>
    </source>
</reference>
<dbReference type="Pfam" id="PF00403">
    <property type="entry name" value="HMA"/>
    <property type="match status" value="1"/>
</dbReference>
<dbReference type="GO" id="GO:0016020">
    <property type="term" value="C:membrane"/>
    <property type="evidence" value="ECO:0007669"/>
    <property type="project" value="InterPro"/>
</dbReference>
<dbReference type="CDD" id="cd00371">
    <property type="entry name" value="HMA"/>
    <property type="match status" value="1"/>
</dbReference>
<dbReference type="PROSITE" id="PS01047">
    <property type="entry name" value="HMA_1"/>
    <property type="match status" value="1"/>
</dbReference>
<dbReference type="InterPro" id="IPR017969">
    <property type="entry name" value="Heavy-metal-associated_CS"/>
</dbReference>
<feature type="transmembrane region" description="Helical" evidence="10">
    <location>
        <begin position="689"/>
        <end position="710"/>
    </location>
</feature>
<dbReference type="NCBIfam" id="TIGR01512">
    <property type="entry name" value="ATPase-IB2_Cd"/>
    <property type="match status" value="1"/>
</dbReference>
<proteinExistence type="inferred from homology"/>
<protein>
    <submittedName>
        <fullName evidence="12">Copper-translocating P-type ATPase</fullName>
    </submittedName>
</protein>
<evidence type="ECO:0000256" key="1">
    <source>
        <dbReference type="ARBA" id="ARBA00004127"/>
    </source>
</evidence>
<dbReference type="GO" id="GO:0055070">
    <property type="term" value="P:copper ion homeostasis"/>
    <property type="evidence" value="ECO:0007669"/>
    <property type="project" value="TreeGrafter"/>
</dbReference>
<keyword evidence="5" id="KW-0547">Nucleotide-binding</keyword>
<dbReference type="GO" id="GO:0043682">
    <property type="term" value="F:P-type divalent copper transporter activity"/>
    <property type="evidence" value="ECO:0007669"/>
    <property type="project" value="TreeGrafter"/>
</dbReference>
<dbReference type="InterPro" id="IPR044492">
    <property type="entry name" value="P_typ_ATPase_HD_dom"/>
</dbReference>
<dbReference type="InterPro" id="IPR023299">
    <property type="entry name" value="ATPase_P-typ_cyto_dom_N"/>
</dbReference>
<evidence type="ECO:0000256" key="4">
    <source>
        <dbReference type="ARBA" id="ARBA00022723"/>
    </source>
</evidence>
<dbReference type="SFLD" id="SFLDG00002">
    <property type="entry name" value="C1.7:_P-type_atpase_like"/>
    <property type="match status" value="1"/>
</dbReference>
<dbReference type="InterPro" id="IPR036412">
    <property type="entry name" value="HAD-like_sf"/>
</dbReference>
<dbReference type="InterPro" id="IPR018303">
    <property type="entry name" value="ATPase_P-typ_P_site"/>
</dbReference>
<dbReference type="InterPro" id="IPR023214">
    <property type="entry name" value="HAD_sf"/>
</dbReference>
<dbReference type="GO" id="GO:0012505">
    <property type="term" value="C:endomembrane system"/>
    <property type="evidence" value="ECO:0007669"/>
    <property type="project" value="UniProtKB-SubCell"/>
</dbReference>
<keyword evidence="3 10" id="KW-0812">Transmembrane</keyword>
<dbReference type="GO" id="GO:0005524">
    <property type="term" value="F:ATP binding"/>
    <property type="evidence" value="ECO:0007669"/>
    <property type="project" value="UniProtKB-KW"/>
</dbReference>
<dbReference type="SUPFAM" id="SSF81665">
    <property type="entry name" value="Calcium ATPase, transmembrane domain M"/>
    <property type="match status" value="1"/>
</dbReference>
<comment type="subcellular location">
    <subcellularLocation>
        <location evidence="1">Endomembrane system</location>
        <topology evidence="1">Multi-pass membrane protein</topology>
    </subcellularLocation>
</comment>
<evidence type="ECO:0000259" key="11">
    <source>
        <dbReference type="PROSITE" id="PS50846"/>
    </source>
</evidence>
<dbReference type="AlphaFoldDB" id="A0AAT9GNG3"/>
<dbReference type="NCBIfam" id="TIGR01494">
    <property type="entry name" value="ATPase_P-type"/>
    <property type="match status" value="1"/>
</dbReference>
<dbReference type="InterPro" id="IPR027256">
    <property type="entry name" value="P-typ_ATPase_IB"/>
</dbReference>
<dbReference type="GO" id="GO:0005507">
    <property type="term" value="F:copper ion binding"/>
    <property type="evidence" value="ECO:0007669"/>
    <property type="project" value="TreeGrafter"/>
</dbReference>
<feature type="transmembrane region" description="Helical" evidence="10">
    <location>
        <begin position="157"/>
        <end position="178"/>
    </location>
</feature>
<dbReference type="PROSITE" id="PS00154">
    <property type="entry name" value="ATPASE_E1_E2"/>
    <property type="match status" value="1"/>
</dbReference>
<evidence type="ECO:0000256" key="5">
    <source>
        <dbReference type="ARBA" id="ARBA00022741"/>
    </source>
</evidence>
<evidence type="ECO:0000256" key="6">
    <source>
        <dbReference type="ARBA" id="ARBA00022840"/>
    </source>
</evidence>
<evidence type="ECO:0000256" key="7">
    <source>
        <dbReference type="ARBA" id="ARBA00022967"/>
    </source>
</evidence>
<dbReference type="Gene3D" id="3.40.50.1000">
    <property type="entry name" value="HAD superfamily/HAD-like"/>
    <property type="match status" value="1"/>
</dbReference>
<dbReference type="InterPro" id="IPR001757">
    <property type="entry name" value="P_typ_ATPase"/>
</dbReference>
<evidence type="ECO:0000256" key="8">
    <source>
        <dbReference type="ARBA" id="ARBA00022989"/>
    </source>
</evidence>
<feature type="transmembrane region" description="Helical" evidence="10">
    <location>
        <begin position="378"/>
        <end position="400"/>
    </location>
</feature>
<dbReference type="PRINTS" id="PR00119">
    <property type="entry name" value="CATATPASE"/>
</dbReference>
<dbReference type="NCBIfam" id="TIGR01511">
    <property type="entry name" value="ATPase-IB1_Cu"/>
    <property type="match status" value="1"/>
</dbReference>
<dbReference type="Gene3D" id="3.40.1110.10">
    <property type="entry name" value="Calcium-transporting ATPase, cytoplasmic domain N"/>
    <property type="match status" value="1"/>
</dbReference>
<comment type="similarity">
    <text evidence="2">Belongs to the cation transport ATPase (P-type) (TC 3.A.3) family. Type IB subfamily.</text>
</comment>
<dbReference type="InterPro" id="IPR023298">
    <property type="entry name" value="ATPase_P-typ_TM_dom_sf"/>
</dbReference>
<dbReference type="InterPro" id="IPR036163">
    <property type="entry name" value="HMA_dom_sf"/>
</dbReference>
<sequence>MSLRIKKEEELKIIGMHCATCVNTVSKAIKSVQGIEDVNVNLASGEAKIIAKDNVKLKEVINAVRKAGYDVITQKATLKVHISEEESGKLVKLIESQKGVIDVKINPASGIIVIEINPVSTSAEEIVEKLKEQGYKAEIVTQSVKGKSDFQDLLKRLIVGVILSPLILITPVYLQFILSIPVQFYSGLRFHLGFIRALKNKTSNMDTLVSLSSNIAWFYSVLSLFIFHTQTFFDASSLLITFILAGKTLEAYIKERTSNDIVKLQSVKARVLRNGKEEIINDVKVGDIVIVKSGEVIPADGVIDEGEGYVNESIYTGETLPVLKKKGDPVIGGSILVSGYLKVYITRSGNRTYLSQVIEAIREAETTRLPIQSLVDKISSIFVPVVILISVTVGSLWYLLTRSLDFSILISVSVLASACPCGFGLATPMAIMVGIRKLVKKGIIIRDGESLEKLREAKYIVFDKTGTITTGEFSLKKVGDEDAIKLASAVERLSSHPVAKVIASISNYSAEIKDFNEFEGEGVYGKVNNHDVIVGKREFILRNCEGDLNADILVCVDSKVKAGFILEDKLREGVKELIDELKKKYEIIIATGDSSNFADKIGEILGVKVYKGLTPDDKVELIKKLGKAIFIGDGVNDAQAIKEALVGIAVSSGTDIAKYAGDIIIPSVLSLRDLLNRSNKTVRKVKENIVWAFTYNAILIPIASGVLYPFYLPPEYAALAMSMNSVSVALWSFIQ</sequence>
<accession>A0AAT9GNG3</accession>
<feature type="transmembrane region" description="Helical" evidence="10">
    <location>
        <begin position="406"/>
        <end position="431"/>
    </location>
</feature>
<keyword evidence="8 10" id="KW-1133">Transmembrane helix</keyword>
<keyword evidence="4" id="KW-0479">Metal-binding</keyword>
<dbReference type="EMBL" id="AP031322">
    <property type="protein sequence ID" value="BFH72363.1"/>
    <property type="molecule type" value="Genomic_DNA"/>
</dbReference>
<dbReference type="Pfam" id="PF00122">
    <property type="entry name" value="E1-E2_ATPase"/>
    <property type="match status" value="1"/>
</dbReference>